<proteinExistence type="predicted"/>
<evidence type="ECO:0000313" key="4">
    <source>
        <dbReference type="EMBL" id="SEP85835.1"/>
    </source>
</evidence>
<feature type="binding site" evidence="2">
    <location>
        <position position="165"/>
    </location>
    <ligand>
        <name>substrate</name>
    </ligand>
</feature>
<evidence type="ECO:0000256" key="3">
    <source>
        <dbReference type="PIRSR" id="PIRSR039026-2"/>
    </source>
</evidence>
<dbReference type="InterPro" id="IPR038404">
    <property type="entry name" value="TRAP_DctP_sf"/>
</dbReference>
<keyword evidence="3" id="KW-0479">Metal-binding</keyword>
<dbReference type="PIRSF" id="PIRSF039026">
    <property type="entry name" value="SiaP"/>
    <property type="match status" value="1"/>
</dbReference>
<dbReference type="GO" id="GO:0055085">
    <property type="term" value="P:transmembrane transport"/>
    <property type="evidence" value="ECO:0007669"/>
    <property type="project" value="InterPro"/>
</dbReference>
<dbReference type="PROSITE" id="PS51257">
    <property type="entry name" value="PROKAR_LIPOPROTEIN"/>
    <property type="match status" value="1"/>
</dbReference>
<dbReference type="PANTHER" id="PTHR33376">
    <property type="match status" value="1"/>
</dbReference>
<protein>
    <submittedName>
        <fullName evidence="4">TRAP-type mannitol/chloroaromatic compound transport system, substrate-binding protein</fullName>
    </submittedName>
</protein>
<dbReference type="PANTHER" id="PTHR33376:SF5">
    <property type="entry name" value="EXTRACYTOPLASMIC SOLUTE RECEPTOR PROTEIN"/>
    <property type="match status" value="1"/>
</dbReference>
<feature type="binding site" evidence="3">
    <location>
        <position position="224"/>
    </location>
    <ligand>
        <name>Na(+)</name>
        <dbReference type="ChEBI" id="CHEBI:29101"/>
    </ligand>
</feature>
<gene>
    <name evidence="4" type="ORF">SAMN05421693_10846</name>
</gene>
<keyword evidence="1" id="KW-0732">Signal</keyword>
<dbReference type="STRING" id="867345.SAMN05421693_10846"/>
<evidence type="ECO:0000256" key="1">
    <source>
        <dbReference type="ARBA" id="ARBA00022729"/>
    </source>
</evidence>
<dbReference type="Pfam" id="PF03480">
    <property type="entry name" value="DctP"/>
    <property type="match status" value="1"/>
</dbReference>
<dbReference type="CDD" id="cd13604">
    <property type="entry name" value="PBP2_TRAP_ketoacid_lactate_like"/>
    <property type="match status" value="1"/>
</dbReference>
<feature type="binding site" evidence="3">
    <location>
        <position position="223"/>
    </location>
    <ligand>
        <name>substrate</name>
    </ligand>
</feature>
<evidence type="ECO:0000256" key="2">
    <source>
        <dbReference type="PIRSR" id="PIRSR039026-1"/>
    </source>
</evidence>
<organism evidence="4 5">
    <name type="scientific">Ectothiorhodospira magna</name>
    <dbReference type="NCBI Taxonomy" id="867345"/>
    <lineage>
        <taxon>Bacteria</taxon>
        <taxon>Pseudomonadati</taxon>
        <taxon>Pseudomonadota</taxon>
        <taxon>Gammaproteobacteria</taxon>
        <taxon>Chromatiales</taxon>
        <taxon>Ectothiorhodospiraceae</taxon>
        <taxon>Ectothiorhodospira</taxon>
    </lineage>
</organism>
<dbReference type="GO" id="GO:0046872">
    <property type="term" value="F:metal ion binding"/>
    <property type="evidence" value="ECO:0007669"/>
    <property type="project" value="UniProtKB-KW"/>
</dbReference>
<accession>A0A1H9BAH8</accession>
<keyword evidence="5" id="KW-1185">Reference proteome</keyword>
<dbReference type="InterPro" id="IPR026289">
    <property type="entry name" value="SBP_TakP-like"/>
</dbReference>
<sequence>MHRRDFLGKAALTALATGGVLTGCGVPQGTEFSAPDTGRRFHWRMVTAWPHDSPGLGGGAQLLARMLHELSEGRIQVRIFAADDLVSPFKIFGAVSRGAAEIGHGAAHYWQGKSGAAQFFTAVPFGMDALETQAWLHEGGGLELWRDLYRPFDVIPFPCGNTGAQMGGWFQHDIQTLADLQGLPIRAAGLGGEVLRRAGAQVIHLPGDDLPEAMAAGQLAAAEWMGPYEDMALGLHRQAPYYYHPGWQAPGFQVEALINRDAYEVLPQHLQVAVAQACRLAGEQMLQTFLARNQQTLDRLVSEHGVQLKRFPTPVLDKLRRLTQDLLVAMAEDDPFIRRVHAAYMGFQSDMVRWKEINAI</sequence>
<name>A0A1H9BAH8_9GAMM</name>
<dbReference type="Gene3D" id="3.40.190.10">
    <property type="entry name" value="Periplasmic binding protein-like II"/>
    <property type="match status" value="1"/>
</dbReference>
<dbReference type="EMBL" id="FOFO01000008">
    <property type="protein sequence ID" value="SEP85835.1"/>
    <property type="molecule type" value="Genomic_DNA"/>
</dbReference>
<dbReference type="OrthoDB" id="9769667at2"/>
<dbReference type="GO" id="GO:0031317">
    <property type="term" value="C:tripartite ATP-independent periplasmic transporter complex"/>
    <property type="evidence" value="ECO:0007669"/>
    <property type="project" value="InterPro"/>
</dbReference>
<dbReference type="InterPro" id="IPR018389">
    <property type="entry name" value="DctP_fam"/>
</dbReference>
<reference evidence="4 5" key="1">
    <citation type="submission" date="2016-10" db="EMBL/GenBank/DDBJ databases">
        <authorList>
            <person name="de Groot N.N."/>
        </authorList>
    </citation>
    <scope>NUCLEOTIDE SEQUENCE [LARGE SCALE GENOMIC DNA]</scope>
    <source>
        <strain evidence="4 5">B7-7</strain>
    </source>
</reference>
<feature type="binding site" evidence="2">
    <location>
        <position position="186"/>
    </location>
    <ligand>
        <name>substrate</name>
    </ligand>
</feature>
<dbReference type="Gene3D" id="3.40.190.170">
    <property type="entry name" value="Bacterial extracellular solute-binding protein, family 7"/>
    <property type="match status" value="1"/>
</dbReference>
<dbReference type="RefSeq" id="WP_090205014.1">
    <property type="nucleotide sequence ID" value="NZ_FOFO01000008.1"/>
</dbReference>
<dbReference type="Proteomes" id="UP000199496">
    <property type="component" value="Unassembled WGS sequence"/>
</dbReference>
<evidence type="ECO:0000313" key="5">
    <source>
        <dbReference type="Proteomes" id="UP000199496"/>
    </source>
</evidence>
<dbReference type="AlphaFoldDB" id="A0A1H9BAH8"/>